<evidence type="ECO:0000259" key="2">
    <source>
        <dbReference type="Pfam" id="PF00535"/>
    </source>
</evidence>
<dbReference type="PANTHER" id="PTHR43685">
    <property type="entry name" value="GLYCOSYLTRANSFERASE"/>
    <property type="match status" value="1"/>
</dbReference>
<proteinExistence type="predicted"/>
<evidence type="ECO:0000313" key="4">
    <source>
        <dbReference type="EMBL" id="MDJ1498352.1"/>
    </source>
</evidence>
<comment type="caution">
    <text evidence="4">The sequence shown here is derived from an EMBL/GenBank/DDBJ whole genome shotgun (WGS) entry which is preliminary data.</text>
</comment>
<dbReference type="InterPro" id="IPR050834">
    <property type="entry name" value="Glycosyltransf_2"/>
</dbReference>
<dbReference type="EMBL" id="JASJOT010000045">
    <property type="protein sequence ID" value="MDJ1498352.1"/>
    <property type="molecule type" value="Genomic_DNA"/>
</dbReference>
<protein>
    <submittedName>
        <fullName evidence="4">Glycosyltransferase family 2 protein</fullName>
    </submittedName>
</protein>
<evidence type="ECO:0000313" key="5">
    <source>
        <dbReference type="Proteomes" id="UP001228581"/>
    </source>
</evidence>
<dbReference type="PANTHER" id="PTHR43685:SF13">
    <property type="entry name" value="O ANTIGEN BIOSYNTHESIS RHAMNOSYLTRANSFERASE RFBN"/>
    <property type="match status" value="1"/>
</dbReference>
<sequence>MSRFPSCSLVISTYNWPEALEVCLLSILHQTVLPQEVVIADDGSKEDTFKLIESYKSEFPVPIHHVWHPDNGFQVGKARNRAFAKAKYDYVVQIDGDVILHPKFIYDHLNFAASGYFLSGSRMLLTADLSKKILKEKRTLISLFEKGVNNKLNGIRFPIMSHILSPLYRVGEKKYYVKGCNMSFWRQDLIDVNGYDENFIGWGREDSDLAIRLMNNGKTKRFLKQRAVMCHIWHKVASRDYEKINITRMNEAIQNKLIWVDNGMDKYLNELELHKI</sequence>
<dbReference type="CDD" id="cd06420">
    <property type="entry name" value="GT2_Chondriotin_Pol_N"/>
    <property type="match status" value="1"/>
</dbReference>
<evidence type="ECO:0000259" key="3">
    <source>
        <dbReference type="Pfam" id="PF02709"/>
    </source>
</evidence>
<gene>
    <name evidence="4" type="ORF">QNI19_35790</name>
</gene>
<keyword evidence="5" id="KW-1185">Reference proteome</keyword>
<dbReference type="SUPFAM" id="SSF53448">
    <property type="entry name" value="Nucleotide-diphospho-sugar transferases"/>
    <property type="match status" value="1"/>
</dbReference>
<dbReference type="Pfam" id="PF00535">
    <property type="entry name" value="Glycos_transf_2"/>
    <property type="match status" value="1"/>
</dbReference>
<keyword evidence="1" id="KW-0808">Transferase</keyword>
<dbReference type="InterPro" id="IPR029044">
    <property type="entry name" value="Nucleotide-diphossugar_trans"/>
</dbReference>
<organism evidence="4 5">
    <name type="scientific">Xanthocytophaga flava</name>
    <dbReference type="NCBI Taxonomy" id="3048013"/>
    <lineage>
        <taxon>Bacteria</taxon>
        <taxon>Pseudomonadati</taxon>
        <taxon>Bacteroidota</taxon>
        <taxon>Cytophagia</taxon>
        <taxon>Cytophagales</taxon>
        <taxon>Rhodocytophagaceae</taxon>
        <taxon>Xanthocytophaga</taxon>
    </lineage>
</organism>
<accession>A0ABT7CZL7</accession>
<dbReference type="InterPro" id="IPR027791">
    <property type="entry name" value="Galactosyl_T_C"/>
</dbReference>
<dbReference type="Pfam" id="PF02709">
    <property type="entry name" value="Glyco_transf_7C"/>
    <property type="match status" value="1"/>
</dbReference>
<feature type="domain" description="Galactosyltransferase C-terminal" evidence="3">
    <location>
        <begin position="178"/>
        <end position="234"/>
    </location>
</feature>
<dbReference type="Proteomes" id="UP001228581">
    <property type="component" value="Unassembled WGS sequence"/>
</dbReference>
<dbReference type="Gene3D" id="3.90.550.10">
    <property type="entry name" value="Spore Coat Polysaccharide Biosynthesis Protein SpsA, Chain A"/>
    <property type="match status" value="1"/>
</dbReference>
<evidence type="ECO:0000256" key="1">
    <source>
        <dbReference type="ARBA" id="ARBA00022679"/>
    </source>
</evidence>
<name>A0ABT7CZL7_9BACT</name>
<feature type="domain" description="Glycosyltransferase 2-like" evidence="2">
    <location>
        <begin position="8"/>
        <end position="129"/>
    </location>
</feature>
<reference evidence="4 5" key="1">
    <citation type="submission" date="2023-05" db="EMBL/GenBank/DDBJ databases">
        <authorList>
            <person name="Zhang X."/>
        </authorList>
    </citation>
    <scope>NUCLEOTIDE SEQUENCE [LARGE SCALE GENOMIC DNA]</scope>
    <source>
        <strain evidence="4 5">DM2B3-1</strain>
    </source>
</reference>
<dbReference type="InterPro" id="IPR001173">
    <property type="entry name" value="Glyco_trans_2-like"/>
</dbReference>
<dbReference type="RefSeq" id="WP_314004712.1">
    <property type="nucleotide sequence ID" value="NZ_JASJOR010000003.1"/>
</dbReference>